<keyword evidence="3" id="KW-1185">Reference proteome</keyword>
<accession>A0A9N9GCH4</accession>
<dbReference type="Proteomes" id="UP000789739">
    <property type="component" value="Unassembled WGS sequence"/>
</dbReference>
<evidence type="ECO:0000313" key="3">
    <source>
        <dbReference type="Proteomes" id="UP000789739"/>
    </source>
</evidence>
<gene>
    <name evidence="2" type="ORF">PBRASI_LOCUS7213</name>
</gene>
<proteinExistence type="predicted"/>
<dbReference type="Gene3D" id="3.30.420.10">
    <property type="entry name" value="Ribonuclease H-like superfamily/Ribonuclease H"/>
    <property type="match status" value="1"/>
</dbReference>
<sequence length="44" mass="5016">MPPAADDNAPAHTARSTRTWKEDNSISALPWPAIENLWDELDRR</sequence>
<feature type="region of interest" description="Disordered" evidence="1">
    <location>
        <begin position="1"/>
        <end position="24"/>
    </location>
</feature>
<protein>
    <submittedName>
        <fullName evidence="2">5200_t:CDS:1</fullName>
    </submittedName>
</protein>
<dbReference type="AlphaFoldDB" id="A0A9N9GCH4"/>
<reference evidence="2" key="1">
    <citation type="submission" date="2021-06" db="EMBL/GenBank/DDBJ databases">
        <authorList>
            <person name="Kallberg Y."/>
            <person name="Tangrot J."/>
            <person name="Rosling A."/>
        </authorList>
    </citation>
    <scope>NUCLEOTIDE SEQUENCE</scope>
    <source>
        <strain evidence="2">BR232B</strain>
    </source>
</reference>
<dbReference type="OrthoDB" id="2446457at2759"/>
<evidence type="ECO:0000256" key="1">
    <source>
        <dbReference type="SAM" id="MobiDB-lite"/>
    </source>
</evidence>
<evidence type="ECO:0000313" key="2">
    <source>
        <dbReference type="EMBL" id="CAG8592750.1"/>
    </source>
</evidence>
<name>A0A9N9GCH4_9GLOM</name>
<organism evidence="2 3">
    <name type="scientific">Paraglomus brasilianum</name>
    <dbReference type="NCBI Taxonomy" id="144538"/>
    <lineage>
        <taxon>Eukaryota</taxon>
        <taxon>Fungi</taxon>
        <taxon>Fungi incertae sedis</taxon>
        <taxon>Mucoromycota</taxon>
        <taxon>Glomeromycotina</taxon>
        <taxon>Glomeromycetes</taxon>
        <taxon>Paraglomerales</taxon>
        <taxon>Paraglomeraceae</taxon>
        <taxon>Paraglomus</taxon>
    </lineage>
</organism>
<comment type="caution">
    <text evidence="2">The sequence shown here is derived from an EMBL/GenBank/DDBJ whole genome shotgun (WGS) entry which is preliminary data.</text>
</comment>
<dbReference type="InterPro" id="IPR036397">
    <property type="entry name" value="RNaseH_sf"/>
</dbReference>
<dbReference type="GO" id="GO:0003676">
    <property type="term" value="F:nucleic acid binding"/>
    <property type="evidence" value="ECO:0007669"/>
    <property type="project" value="InterPro"/>
</dbReference>
<dbReference type="EMBL" id="CAJVPI010001071">
    <property type="protein sequence ID" value="CAG8592750.1"/>
    <property type="molecule type" value="Genomic_DNA"/>
</dbReference>